<evidence type="ECO:0000313" key="2">
    <source>
        <dbReference type="EMBL" id="MFB9908604.1"/>
    </source>
</evidence>
<accession>A0ABV6A5Z4</accession>
<comment type="caution">
    <text evidence="2">The sequence shown here is derived from an EMBL/GenBank/DDBJ whole genome shotgun (WGS) entry which is preliminary data.</text>
</comment>
<protein>
    <submittedName>
        <fullName evidence="2">NIPSNAP family protein</fullName>
    </submittedName>
</protein>
<organism evidence="2 3">
    <name type="scientific">Allokutzneria oryzae</name>
    <dbReference type="NCBI Taxonomy" id="1378989"/>
    <lineage>
        <taxon>Bacteria</taxon>
        <taxon>Bacillati</taxon>
        <taxon>Actinomycetota</taxon>
        <taxon>Actinomycetes</taxon>
        <taxon>Pseudonocardiales</taxon>
        <taxon>Pseudonocardiaceae</taxon>
        <taxon>Allokutzneria</taxon>
    </lineage>
</organism>
<proteinExistence type="predicted"/>
<name>A0ABV6A5Z4_9PSEU</name>
<dbReference type="InterPro" id="IPR012577">
    <property type="entry name" value="NIPSNAP"/>
</dbReference>
<feature type="domain" description="NIPSNAP" evidence="1">
    <location>
        <begin position="6"/>
        <end position="101"/>
    </location>
</feature>
<dbReference type="EMBL" id="JBHLZU010000027">
    <property type="protein sequence ID" value="MFB9908604.1"/>
    <property type="molecule type" value="Genomic_DNA"/>
</dbReference>
<sequence length="201" mass="22641">MTDQVVELRQYTLRPGTRDTLIELFDREFVETQEATGMRIIGQFRDAGNPDRFVWLRSFADMETRERALTAFYGGPVWARHRDAARATMVDTDNALLLRPVSNGFPLCDRPVPGATALPESRFLATVHYQDAPFDDSFADKLGYAPIACFRSEYAANTYPALPVREGEHVFVTFERFSGALRGGSGKEELVLRPTSRSALR</sequence>
<evidence type="ECO:0000259" key="1">
    <source>
        <dbReference type="Pfam" id="PF07978"/>
    </source>
</evidence>
<gene>
    <name evidence="2" type="ORF">ACFFQA_32110</name>
</gene>
<dbReference type="Gene3D" id="3.30.70.100">
    <property type="match status" value="1"/>
</dbReference>
<dbReference type="InterPro" id="IPR011008">
    <property type="entry name" value="Dimeric_a/b-barrel"/>
</dbReference>
<dbReference type="SUPFAM" id="SSF54909">
    <property type="entry name" value="Dimeric alpha+beta barrel"/>
    <property type="match status" value="1"/>
</dbReference>
<dbReference type="RefSeq" id="WP_377860465.1">
    <property type="nucleotide sequence ID" value="NZ_JBHLZU010000027.1"/>
</dbReference>
<dbReference type="Pfam" id="PF07978">
    <property type="entry name" value="NIPSNAP"/>
    <property type="match status" value="1"/>
</dbReference>
<keyword evidence="3" id="KW-1185">Reference proteome</keyword>
<reference evidence="2 3" key="1">
    <citation type="submission" date="2024-09" db="EMBL/GenBank/DDBJ databases">
        <authorList>
            <person name="Sun Q."/>
            <person name="Mori K."/>
        </authorList>
    </citation>
    <scope>NUCLEOTIDE SEQUENCE [LARGE SCALE GENOMIC DNA]</scope>
    <source>
        <strain evidence="2 3">TBRC 7907</strain>
    </source>
</reference>
<evidence type="ECO:0000313" key="3">
    <source>
        <dbReference type="Proteomes" id="UP001589693"/>
    </source>
</evidence>
<dbReference type="Proteomes" id="UP001589693">
    <property type="component" value="Unassembled WGS sequence"/>
</dbReference>